<dbReference type="GeneID" id="136811135"/>
<dbReference type="RefSeq" id="XP_066923850.1">
    <property type="nucleotide sequence ID" value="XM_067067749.1"/>
</dbReference>
<dbReference type="InterPro" id="IPR036291">
    <property type="entry name" value="NAD(P)-bd_dom_sf"/>
</dbReference>
<protein>
    <recommendedName>
        <fullName evidence="2">Glyoxylate reductase/hydroxypyruvate reductase</fullName>
    </recommendedName>
</protein>
<evidence type="ECO:0000256" key="1">
    <source>
        <dbReference type="ARBA" id="ARBA00023002"/>
    </source>
</evidence>
<dbReference type="EnsemblMetazoa" id="CLYHEMT015222.1">
    <property type="protein sequence ID" value="CLYHEMP015222.1"/>
    <property type="gene ID" value="CLYHEMG015222"/>
</dbReference>
<dbReference type="GO" id="GO:0005829">
    <property type="term" value="C:cytosol"/>
    <property type="evidence" value="ECO:0007669"/>
    <property type="project" value="TreeGrafter"/>
</dbReference>
<dbReference type="InterPro" id="IPR050223">
    <property type="entry name" value="D-isomer_2-hydroxyacid_DH"/>
</dbReference>
<evidence type="ECO:0000256" key="2">
    <source>
        <dbReference type="ARBA" id="ARBA00073306"/>
    </source>
</evidence>
<organism evidence="6 7">
    <name type="scientific">Clytia hemisphaerica</name>
    <dbReference type="NCBI Taxonomy" id="252671"/>
    <lineage>
        <taxon>Eukaryota</taxon>
        <taxon>Metazoa</taxon>
        <taxon>Cnidaria</taxon>
        <taxon>Hydrozoa</taxon>
        <taxon>Hydroidolina</taxon>
        <taxon>Leptothecata</taxon>
        <taxon>Obeliida</taxon>
        <taxon>Clytiidae</taxon>
        <taxon>Clytia</taxon>
    </lineage>
</organism>
<accession>A0A7M6DLP6</accession>
<dbReference type="GO" id="GO:0030267">
    <property type="term" value="F:glyoxylate reductase (NADPH) activity"/>
    <property type="evidence" value="ECO:0007669"/>
    <property type="project" value="TreeGrafter"/>
</dbReference>
<keyword evidence="1 3" id="KW-0560">Oxidoreductase</keyword>
<name>A0A7M6DLP6_9CNID</name>
<dbReference type="SUPFAM" id="SSF52283">
    <property type="entry name" value="Formate/glycerate dehydrogenase catalytic domain-like"/>
    <property type="match status" value="1"/>
</dbReference>
<dbReference type="InterPro" id="IPR006140">
    <property type="entry name" value="D-isomer_DH_NAD-bd"/>
</dbReference>
<dbReference type="Pfam" id="PF02826">
    <property type="entry name" value="2-Hacid_dh_C"/>
    <property type="match status" value="1"/>
</dbReference>
<evidence type="ECO:0000256" key="3">
    <source>
        <dbReference type="RuleBase" id="RU003719"/>
    </source>
</evidence>
<evidence type="ECO:0000259" key="4">
    <source>
        <dbReference type="Pfam" id="PF00389"/>
    </source>
</evidence>
<dbReference type="GO" id="GO:0008465">
    <property type="term" value="F:hydroxypyruvate reductase (NADH) activity"/>
    <property type="evidence" value="ECO:0007669"/>
    <property type="project" value="TreeGrafter"/>
</dbReference>
<dbReference type="OrthoDB" id="298012at2759"/>
<dbReference type="CDD" id="cd05301">
    <property type="entry name" value="GDH"/>
    <property type="match status" value="1"/>
</dbReference>
<dbReference type="PANTHER" id="PTHR10996:SF277">
    <property type="entry name" value="GLYOXYLATE REDUCTASE_HYDROXYPYRUVATE REDUCTASE"/>
    <property type="match status" value="1"/>
</dbReference>
<dbReference type="InterPro" id="IPR006139">
    <property type="entry name" value="D-isomer_2_OHA_DH_cat_dom"/>
</dbReference>
<dbReference type="PANTHER" id="PTHR10996">
    <property type="entry name" value="2-HYDROXYACID DEHYDROGENASE-RELATED"/>
    <property type="match status" value="1"/>
</dbReference>
<sequence>MSQFKRVFIGRPIIKEAVDIIKNAGFEVDMWEERLILPTEDEMCERSKGVHGLYTLGPQKVTKKILDAAGDQLKVVSAMSVGVDAIDLVELKSRGIRLGHTPGVLTDAVAELAVGLLLSTSRRIIEQAHVAKSGHWSTWDPFGDLGCGLRNSTVGIVGLGRIGSAVARRLVPFGVSKIVYNSRSEKPEAKEFNAQYLSFDELLAVSDFVICCCSMNDSSKELFNESAFSKMKSSAILVNIGRGGMVDQNALVKALQNNQIRGAGLDVTTPEPLPKEHPLYQFPNVCILPHIGSAEIQTRTDMATMAARNLVAALTGEKMPAEYPL</sequence>
<feature type="domain" description="D-isomer specific 2-hydroxyacid dehydrogenase catalytic" evidence="4">
    <location>
        <begin position="9"/>
        <end position="320"/>
    </location>
</feature>
<evidence type="ECO:0000259" key="5">
    <source>
        <dbReference type="Pfam" id="PF02826"/>
    </source>
</evidence>
<dbReference type="Pfam" id="PF00389">
    <property type="entry name" value="2-Hacid_dh"/>
    <property type="match status" value="1"/>
</dbReference>
<keyword evidence="7" id="KW-1185">Reference proteome</keyword>
<dbReference type="GO" id="GO:0051287">
    <property type="term" value="F:NAD binding"/>
    <property type="evidence" value="ECO:0007669"/>
    <property type="project" value="InterPro"/>
</dbReference>
<dbReference type="FunFam" id="3.40.50.720:FF:000026">
    <property type="entry name" value="Glyoxylate/hydroxypyruvate reductase B"/>
    <property type="match status" value="1"/>
</dbReference>
<evidence type="ECO:0000313" key="6">
    <source>
        <dbReference type="EnsemblMetazoa" id="CLYHEMP015222.1"/>
    </source>
</evidence>
<comment type="similarity">
    <text evidence="3">Belongs to the D-isomer specific 2-hydroxyacid dehydrogenase family.</text>
</comment>
<evidence type="ECO:0000313" key="7">
    <source>
        <dbReference type="Proteomes" id="UP000594262"/>
    </source>
</evidence>
<dbReference type="AlphaFoldDB" id="A0A7M6DLP6"/>
<dbReference type="SUPFAM" id="SSF51735">
    <property type="entry name" value="NAD(P)-binding Rossmann-fold domains"/>
    <property type="match status" value="1"/>
</dbReference>
<proteinExistence type="inferred from homology"/>
<dbReference type="Proteomes" id="UP000594262">
    <property type="component" value="Unplaced"/>
</dbReference>
<reference evidence="6" key="1">
    <citation type="submission" date="2021-01" db="UniProtKB">
        <authorList>
            <consortium name="EnsemblMetazoa"/>
        </authorList>
    </citation>
    <scope>IDENTIFICATION</scope>
</reference>
<feature type="domain" description="D-isomer specific 2-hydroxyacid dehydrogenase NAD-binding" evidence="5">
    <location>
        <begin position="114"/>
        <end position="292"/>
    </location>
</feature>
<dbReference type="Gene3D" id="3.40.50.720">
    <property type="entry name" value="NAD(P)-binding Rossmann-like Domain"/>
    <property type="match status" value="2"/>
</dbReference>